<evidence type="ECO:0000313" key="3">
    <source>
        <dbReference type="EMBL" id="ALG14315.1"/>
    </source>
</evidence>
<dbReference type="InterPro" id="IPR036291">
    <property type="entry name" value="NAD(P)-bd_dom_sf"/>
</dbReference>
<dbReference type="EMBL" id="CP012752">
    <property type="protein sequence ID" value="ALG14315.1"/>
    <property type="molecule type" value="Genomic_DNA"/>
</dbReference>
<name>A0A0N9ICX6_9PSEU</name>
<keyword evidence="4" id="KW-1185">Reference proteome</keyword>
<evidence type="ECO:0000256" key="2">
    <source>
        <dbReference type="ARBA" id="ARBA00023002"/>
    </source>
</evidence>
<dbReference type="InterPro" id="IPR002347">
    <property type="entry name" value="SDR_fam"/>
</dbReference>
<proteinExistence type="inferred from homology"/>
<dbReference type="AlphaFoldDB" id="A0A0N9ICX6"/>
<dbReference type="PANTHER" id="PTHR42879:SF6">
    <property type="entry name" value="NADPH-DEPENDENT REDUCTASE BACG"/>
    <property type="match status" value="1"/>
</dbReference>
<keyword evidence="2" id="KW-0560">Oxidoreductase</keyword>
<dbReference type="Proteomes" id="UP000063699">
    <property type="component" value="Chromosome"/>
</dbReference>
<dbReference type="CDD" id="cd05344">
    <property type="entry name" value="BKR_like_SDR_like"/>
    <property type="match status" value="1"/>
</dbReference>
<dbReference type="Gene3D" id="3.40.50.720">
    <property type="entry name" value="NAD(P)-binding Rossmann-like Domain"/>
    <property type="match status" value="1"/>
</dbReference>
<protein>
    <submittedName>
        <fullName evidence="3">Short-chain dehydrogenase</fullName>
    </submittedName>
</protein>
<comment type="similarity">
    <text evidence="1">Belongs to the short-chain dehydrogenases/reductases (SDR) family.</text>
</comment>
<sequence>MDLQLTDNVAFVTGASKGIGRAVAEHLAAEGADVVITARTTESLEVTAKEIAAASGRSVVPMAGDMSRTEDVERCVAATLERFGRIDTLVTCAGSSPGGLLEDLTEEQWMASLNLKFMGYVRSVRAVIPHMRERGSGSIVLVVGNDGLKPSYWELTAGVANAADINFASSIAEQYGRYGVRINTVNPGPVNTDRWDTLEKAFARDKGVDQDRAHELATSSIPFGRICEPDEVAALVAFLASPRASFVNGAHIPVDGGQRKALMDI</sequence>
<dbReference type="Pfam" id="PF13561">
    <property type="entry name" value="adh_short_C2"/>
    <property type="match status" value="1"/>
</dbReference>
<dbReference type="PRINTS" id="PR00081">
    <property type="entry name" value="GDHRDH"/>
</dbReference>
<evidence type="ECO:0000313" key="4">
    <source>
        <dbReference type="Proteomes" id="UP000063699"/>
    </source>
</evidence>
<dbReference type="STRING" id="860235.AOZ06_52220"/>
<dbReference type="GO" id="GO:0016491">
    <property type="term" value="F:oxidoreductase activity"/>
    <property type="evidence" value="ECO:0007669"/>
    <property type="project" value="UniProtKB-KW"/>
</dbReference>
<dbReference type="SUPFAM" id="SSF51735">
    <property type="entry name" value="NAD(P)-binding Rossmann-fold domains"/>
    <property type="match status" value="1"/>
</dbReference>
<dbReference type="KEGG" id="kphy:AOZ06_52220"/>
<organism evidence="3 4">
    <name type="scientific">Kibdelosporangium phytohabitans</name>
    <dbReference type="NCBI Taxonomy" id="860235"/>
    <lineage>
        <taxon>Bacteria</taxon>
        <taxon>Bacillati</taxon>
        <taxon>Actinomycetota</taxon>
        <taxon>Actinomycetes</taxon>
        <taxon>Pseudonocardiales</taxon>
        <taxon>Pseudonocardiaceae</taxon>
        <taxon>Kibdelosporangium</taxon>
    </lineage>
</organism>
<gene>
    <name evidence="3" type="ORF">AOZ06_52220</name>
</gene>
<dbReference type="InterPro" id="IPR050259">
    <property type="entry name" value="SDR"/>
</dbReference>
<reference evidence="3 4" key="1">
    <citation type="submission" date="2015-07" db="EMBL/GenBank/DDBJ databases">
        <title>Genome sequencing of Kibdelosporangium phytohabitans.</title>
        <authorList>
            <person name="Qin S."/>
            <person name="Xing K."/>
        </authorList>
    </citation>
    <scope>NUCLEOTIDE SEQUENCE [LARGE SCALE GENOMIC DNA]</scope>
    <source>
        <strain evidence="3 4">KLBMP1111</strain>
    </source>
</reference>
<evidence type="ECO:0000256" key="1">
    <source>
        <dbReference type="ARBA" id="ARBA00006484"/>
    </source>
</evidence>
<dbReference type="OrthoDB" id="3208554at2"/>
<dbReference type="FunFam" id="3.40.50.720:FF:000084">
    <property type="entry name" value="Short-chain dehydrogenase reductase"/>
    <property type="match status" value="1"/>
</dbReference>
<accession>A0A0N9ICX6</accession>
<dbReference type="PANTHER" id="PTHR42879">
    <property type="entry name" value="3-OXOACYL-(ACYL-CARRIER-PROTEIN) REDUCTASE"/>
    <property type="match status" value="1"/>
</dbReference>
<dbReference type="RefSeq" id="WP_054296185.1">
    <property type="nucleotide sequence ID" value="NZ_CP012752.1"/>
</dbReference>